<protein>
    <recommendedName>
        <fullName evidence="19">Mitochondrial antiviral-signaling protein</fullName>
    </recommendedName>
    <alternativeName>
        <fullName evidence="20">Interferon beta promoter stimulator protein 1</fullName>
    </alternativeName>
    <alternativeName>
        <fullName evidence="21">Virus-induced-signaling adapter</fullName>
    </alternativeName>
</protein>
<evidence type="ECO:0000256" key="22">
    <source>
        <dbReference type="SAM" id="MobiDB-lite"/>
    </source>
</evidence>
<keyword evidence="25" id="KW-1185">Reference proteome</keyword>
<feature type="compositionally biased region" description="Pro residues" evidence="22">
    <location>
        <begin position="228"/>
        <end position="240"/>
    </location>
</feature>
<dbReference type="OrthoDB" id="9909785at2759"/>
<keyword evidence="12" id="KW-1133">Transmembrane helix</keyword>
<evidence type="ECO:0000256" key="10">
    <source>
        <dbReference type="ARBA" id="ARBA00022843"/>
    </source>
</evidence>
<dbReference type="FunCoup" id="A0A671WAG9">
    <property type="interactions" value="87"/>
</dbReference>
<evidence type="ECO:0000256" key="6">
    <source>
        <dbReference type="ARBA" id="ARBA00022581"/>
    </source>
</evidence>
<reference evidence="24" key="2">
    <citation type="submission" date="2025-08" db="UniProtKB">
        <authorList>
            <consortium name="Ensembl"/>
        </authorList>
    </citation>
    <scope>IDENTIFICATION</scope>
</reference>
<dbReference type="GO" id="GO:0035591">
    <property type="term" value="F:signaling adaptor activity"/>
    <property type="evidence" value="ECO:0007669"/>
    <property type="project" value="UniProtKB-ARBA"/>
</dbReference>
<dbReference type="FunFam" id="1.10.533.10:FF:000063">
    <property type="entry name" value="Mitochondrial antiviral-signaling protein"/>
    <property type="match status" value="1"/>
</dbReference>
<reference evidence="24" key="1">
    <citation type="submission" date="2021-04" db="EMBL/GenBank/DDBJ databases">
        <authorList>
            <consortium name="Wellcome Sanger Institute Data Sharing"/>
        </authorList>
    </citation>
    <scope>NUCLEOTIDE SEQUENCE [LARGE SCALE GENOMIC DNA]</scope>
</reference>
<keyword evidence="8" id="KW-0812">Transmembrane</keyword>
<keyword evidence="10" id="KW-0832">Ubl conjugation</keyword>
<evidence type="ECO:0000259" key="23">
    <source>
        <dbReference type="Pfam" id="PF16739"/>
    </source>
</evidence>
<evidence type="ECO:0000256" key="18">
    <source>
        <dbReference type="ARBA" id="ARBA00023288"/>
    </source>
</evidence>
<dbReference type="RefSeq" id="XP_030248134.1">
    <property type="nucleotide sequence ID" value="XM_030392274.1"/>
</dbReference>
<dbReference type="AlphaFoldDB" id="A0A671WAG9"/>
<evidence type="ECO:0000313" key="25">
    <source>
        <dbReference type="Proteomes" id="UP000472265"/>
    </source>
</evidence>
<keyword evidence="14" id="KW-0496">Mitochondrion</keyword>
<feature type="region of interest" description="Disordered" evidence="22">
    <location>
        <begin position="437"/>
        <end position="468"/>
    </location>
</feature>
<evidence type="ECO:0000256" key="14">
    <source>
        <dbReference type="ARBA" id="ARBA00023128"/>
    </source>
</evidence>
<evidence type="ECO:0000256" key="8">
    <source>
        <dbReference type="ARBA" id="ARBA00022692"/>
    </source>
</evidence>
<dbReference type="GO" id="GO:0045071">
    <property type="term" value="P:negative regulation of viral genome replication"/>
    <property type="evidence" value="ECO:0007669"/>
    <property type="project" value="UniProtKB-ARBA"/>
</dbReference>
<keyword evidence="4" id="KW-1017">Isopeptide bond</keyword>
<feature type="compositionally biased region" description="Low complexity" evidence="22">
    <location>
        <begin position="319"/>
        <end position="330"/>
    </location>
</feature>
<evidence type="ECO:0000256" key="17">
    <source>
        <dbReference type="ARBA" id="ARBA00023140"/>
    </source>
</evidence>
<feature type="domain" description="Caspase recruitment" evidence="23">
    <location>
        <begin position="6"/>
        <end position="93"/>
    </location>
</feature>
<dbReference type="OMA" id="PHIDQKF"/>
<dbReference type="SUPFAM" id="SSF47986">
    <property type="entry name" value="DEATH domain"/>
    <property type="match status" value="1"/>
</dbReference>
<keyword evidence="7" id="KW-0399">Innate immunity</keyword>
<keyword evidence="13" id="KW-0051">Antiviral defense</keyword>
<dbReference type="Ensembl" id="ENSSAUT00010035412.1">
    <property type="protein sequence ID" value="ENSSAUP00010033606.1"/>
    <property type="gene ID" value="ENSSAUG00010014270.1"/>
</dbReference>
<dbReference type="GO" id="GO:0005777">
    <property type="term" value="C:peroxisome"/>
    <property type="evidence" value="ECO:0007669"/>
    <property type="project" value="UniProtKB-SubCell"/>
</dbReference>
<keyword evidence="15" id="KW-0472">Membrane</keyword>
<evidence type="ECO:0000256" key="7">
    <source>
        <dbReference type="ARBA" id="ARBA00022588"/>
    </source>
</evidence>
<keyword evidence="17" id="KW-0576">Peroxisome</keyword>
<evidence type="ECO:0000256" key="1">
    <source>
        <dbReference type="ARBA" id="ARBA00004275"/>
    </source>
</evidence>
<evidence type="ECO:0000256" key="20">
    <source>
        <dbReference type="ARBA" id="ARBA00082620"/>
    </source>
</evidence>
<dbReference type="GO" id="GO:0002753">
    <property type="term" value="P:cytoplasmic pattern recognition receptor signaling pathway"/>
    <property type="evidence" value="ECO:0007669"/>
    <property type="project" value="UniProtKB-ARBA"/>
</dbReference>
<evidence type="ECO:0000256" key="11">
    <source>
        <dbReference type="ARBA" id="ARBA00022859"/>
    </source>
</evidence>
<proteinExistence type="predicted"/>
<dbReference type="InterPro" id="IPR011029">
    <property type="entry name" value="DEATH-like_dom_sf"/>
</dbReference>
<feature type="region of interest" description="Disordered" evidence="22">
    <location>
        <begin position="99"/>
        <end position="412"/>
    </location>
</feature>
<dbReference type="GeneID" id="115566415"/>
<dbReference type="Proteomes" id="UP000472265">
    <property type="component" value="Chromosome 16"/>
</dbReference>
<feature type="region of interest" description="Disordered" evidence="22">
    <location>
        <begin position="560"/>
        <end position="608"/>
    </location>
</feature>
<evidence type="ECO:0000256" key="16">
    <source>
        <dbReference type="ARBA" id="ARBA00023139"/>
    </source>
</evidence>
<dbReference type="GO" id="GO:0045087">
    <property type="term" value="P:innate immune response"/>
    <property type="evidence" value="ECO:0007669"/>
    <property type="project" value="UniProtKB-KW"/>
</dbReference>
<evidence type="ECO:0000256" key="3">
    <source>
        <dbReference type="ARBA" id="ARBA00022481"/>
    </source>
</evidence>
<evidence type="ECO:0000256" key="15">
    <source>
        <dbReference type="ARBA" id="ARBA00023136"/>
    </source>
</evidence>
<keyword evidence="11" id="KW-0391">Immunity</keyword>
<feature type="compositionally biased region" description="Polar residues" evidence="22">
    <location>
        <begin position="568"/>
        <end position="580"/>
    </location>
</feature>
<evidence type="ECO:0000256" key="5">
    <source>
        <dbReference type="ARBA" id="ARBA00022553"/>
    </source>
</evidence>
<keyword evidence="3" id="KW-0488">Methylation</keyword>
<comment type="subcellular location">
    <subcellularLocation>
        <location evidence="2">Mitochondrion outer membrane</location>
        <topology evidence="2">Single-pass membrane protein</topology>
    </subcellularLocation>
    <subcellularLocation>
        <location evidence="1">Peroxisome</location>
    </subcellularLocation>
</comment>
<feature type="compositionally biased region" description="Low complexity" evidence="22">
    <location>
        <begin position="137"/>
        <end position="213"/>
    </location>
</feature>
<dbReference type="Gene3D" id="1.10.533.10">
    <property type="entry name" value="Death Domain, Fas"/>
    <property type="match status" value="1"/>
</dbReference>
<dbReference type="GO" id="GO:0032755">
    <property type="term" value="P:positive regulation of interleukin-6 production"/>
    <property type="evidence" value="ECO:0007669"/>
    <property type="project" value="UniProtKB-ARBA"/>
</dbReference>
<evidence type="ECO:0000313" key="24">
    <source>
        <dbReference type="Ensembl" id="ENSSAUP00010033606.1"/>
    </source>
</evidence>
<keyword evidence="5" id="KW-0597">Phosphoprotein</keyword>
<evidence type="ECO:0000256" key="2">
    <source>
        <dbReference type="ARBA" id="ARBA00004572"/>
    </source>
</evidence>
<dbReference type="GO" id="GO:0002230">
    <property type="term" value="P:positive regulation of defense response to virus by host"/>
    <property type="evidence" value="ECO:0007669"/>
    <property type="project" value="UniProtKB-ARBA"/>
</dbReference>
<dbReference type="GO" id="GO:1900227">
    <property type="term" value="P:positive regulation of NLRP3 inflammasome complex assembly"/>
    <property type="evidence" value="ECO:0007669"/>
    <property type="project" value="UniProtKB-ARBA"/>
</dbReference>
<dbReference type="InterPro" id="IPR031964">
    <property type="entry name" value="CARD_dom"/>
</dbReference>
<dbReference type="CTD" id="57506"/>
<keyword evidence="16" id="KW-0564">Palmitate</keyword>
<dbReference type="GO" id="GO:0005741">
    <property type="term" value="C:mitochondrial outer membrane"/>
    <property type="evidence" value="ECO:0007669"/>
    <property type="project" value="UniProtKB-SubCell"/>
</dbReference>
<keyword evidence="6" id="KW-0945">Host-virus interaction</keyword>
<evidence type="ECO:0000256" key="12">
    <source>
        <dbReference type="ARBA" id="ARBA00022989"/>
    </source>
</evidence>
<accession>A0A671WAG9</accession>
<dbReference type="Pfam" id="PF16739">
    <property type="entry name" value="CARD_2"/>
    <property type="match status" value="1"/>
</dbReference>
<dbReference type="GO" id="GO:0032727">
    <property type="term" value="P:positive regulation of interferon-alpha production"/>
    <property type="evidence" value="ECO:0007669"/>
    <property type="project" value="UniProtKB-ARBA"/>
</dbReference>
<dbReference type="GO" id="GO:0051607">
    <property type="term" value="P:defense response to virus"/>
    <property type="evidence" value="ECO:0007669"/>
    <property type="project" value="UniProtKB-KW"/>
</dbReference>
<evidence type="ECO:0000256" key="21">
    <source>
        <dbReference type="ARBA" id="ARBA00083233"/>
    </source>
</evidence>
<sequence>MSYASDKLYREYLIKNMPTIVTKVKAREIVPYLPCLTDYDRETIEAKRETHGNYNSMVLLLDCLKRRENWPEQFIEALEACGHPTMAAEIRREYDALRGINNSSPSSPPTTVIRAHVHPTPSASHLPIPESGGTSQAAAAAAAPAAPPAEATAPPGAAAAPPAEATAPPGAAAAPPAEATAPPGAAAALPAKAAAPSAEAAAPPERAAQASPPLDVPMQPQAQVPETVSPPEPVAEPPQPTQIEVAPAPSTPPPSPETPHTEATTATPPPQREINSHQEPEENSESDIQDISGDNGVTAGNGEVSISPVDTPPCPDPLPTTTTTATTTEVRPPRSPSPTQIDSDVTDGSDFLLTTPEKPPVQDTTPPVNIKPAVVLQPEETSEPPATKVVESSPETETAPATSPLPGAAGFDSSLFDDSDVCLSKPGHLVSIYPQNNGSPAIPAASPPAEPYSGNSDRLEMSETAPDAVSTAHVPTCSAVSSTAEITLSALPCQENGIALDHNEPEENFYESTGQSLGLQDVRENVVQISEEPSILNLDGQSSTPQAQIFNGEAAKEITSAPPVPSNAADTVSSVNTPSCENHHLSEPAPAEASRELKTLQDSEKISPSRTLPANTKYILTAAGVGACALLMAWKFKN</sequence>
<dbReference type="GO" id="GO:0070585">
    <property type="term" value="P:protein localization to mitochondrion"/>
    <property type="evidence" value="ECO:0007669"/>
    <property type="project" value="UniProtKB-ARBA"/>
</dbReference>
<keyword evidence="18" id="KW-0449">Lipoprotein</keyword>
<dbReference type="PRINTS" id="PR01217">
    <property type="entry name" value="PRICHEXTENSN"/>
</dbReference>
<reference evidence="24" key="3">
    <citation type="submission" date="2025-09" db="UniProtKB">
        <authorList>
            <consortium name="Ensembl"/>
        </authorList>
    </citation>
    <scope>IDENTIFICATION</scope>
</reference>
<gene>
    <name evidence="24" type="primary">mavs</name>
</gene>
<organism evidence="24 25">
    <name type="scientific">Sparus aurata</name>
    <name type="common">Gilthead sea bream</name>
    <dbReference type="NCBI Taxonomy" id="8175"/>
    <lineage>
        <taxon>Eukaryota</taxon>
        <taxon>Metazoa</taxon>
        <taxon>Chordata</taxon>
        <taxon>Craniata</taxon>
        <taxon>Vertebrata</taxon>
        <taxon>Euteleostomi</taxon>
        <taxon>Actinopterygii</taxon>
        <taxon>Neopterygii</taxon>
        <taxon>Teleostei</taxon>
        <taxon>Neoteleostei</taxon>
        <taxon>Acanthomorphata</taxon>
        <taxon>Eupercaria</taxon>
        <taxon>Spariformes</taxon>
        <taxon>Sparidae</taxon>
        <taxon>Sparus</taxon>
    </lineage>
</organism>
<evidence type="ECO:0000256" key="9">
    <source>
        <dbReference type="ARBA" id="ARBA00022787"/>
    </source>
</evidence>
<dbReference type="GO" id="GO:1900063">
    <property type="term" value="P:regulation of peroxisome organization"/>
    <property type="evidence" value="ECO:0007669"/>
    <property type="project" value="UniProtKB-ARBA"/>
</dbReference>
<dbReference type="GeneTree" id="ENSGT01030000234772"/>
<name>A0A671WAG9_SPAAU</name>
<evidence type="ECO:0000256" key="4">
    <source>
        <dbReference type="ARBA" id="ARBA00022499"/>
    </source>
</evidence>
<feature type="compositionally biased region" description="Basic and acidic residues" evidence="22">
    <location>
        <begin position="593"/>
        <end position="607"/>
    </location>
</feature>
<evidence type="ECO:0000256" key="19">
    <source>
        <dbReference type="ARBA" id="ARBA00071084"/>
    </source>
</evidence>
<dbReference type="InParanoid" id="A0A671WAG9"/>
<dbReference type="GO" id="GO:0032728">
    <property type="term" value="P:positive regulation of interferon-beta production"/>
    <property type="evidence" value="ECO:0007669"/>
    <property type="project" value="UniProtKB-ARBA"/>
</dbReference>
<keyword evidence="9" id="KW-1000">Mitochondrion outer membrane</keyword>
<evidence type="ECO:0000256" key="13">
    <source>
        <dbReference type="ARBA" id="ARBA00023118"/>
    </source>
</evidence>